<dbReference type="SUPFAM" id="SSF51182">
    <property type="entry name" value="RmlC-like cupins"/>
    <property type="match status" value="1"/>
</dbReference>
<dbReference type="InterPro" id="IPR024060">
    <property type="entry name" value="Ureidoglycolate_lyase_dom_sf"/>
</dbReference>
<dbReference type="Gene3D" id="2.60.120.480">
    <property type="entry name" value="Ureidoglycolate hydrolase"/>
    <property type="match status" value="1"/>
</dbReference>
<evidence type="ECO:0000313" key="1">
    <source>
        <dbReference type="EMBL" id="HIZ23187.1"/>
    </source>
</evidence>
<reference evidence="1" key="1">
    <citation type="journal article" date="2021" name="PeerJ">
        <title>Extensive microbial diversity within the chicken gut microbiome revealed by metagenomics and culture.</title>
        <authorList>
            <person name="Gilroy R."/>
            <person name="Ravi A."/>
            <person name="Getino M."/>
            <person name="Pursley I."/>
            <person name="Horton D.L."/>
            <person name="Alikhan N.F."/>
            <person name="Baker D."/>
            <person name="Gharbi K."/>
            <person name="Hall N."/>
            <person name="Watson M."/>
            <person name="Adriaenssens E.M."/>
            <person name="Foster-Nyarko E."/>
            <person name="Jarju S."/>
            <person name="Secka A."/>
            <person name="Antonio M."/>
            <person name="Oren A."/>
            <person name="Chaudhuri R.R."/>
            <person name="La Ragione R."/>
            <person name="Hildebrand F."/>
            <person name="Pallen M.J."/>
        </authorList>
    </citation>
    <scope>NUCLEOTIDE SEQUENCE</scope>
    <source>
        <strain evidence="1">14324</strain>
    </source>
</reference>
<dbReference type="GO" id="GO:0004848">
    <property type="term" value="F:ureidoglycolate hydrolase activity"/>
    <property type="evidence" value="ECO:0007669"/>
    <property type="project" value="InterPro"/>
</dbReference>
<evidence type="ECO:0000313" key="2">
    <source>
        <dbReference type="Proteomes" id="UP000824041"/>
    </source>
</evidence>
<name>A0A9D2DTY7_9FIRM</name>
<dbReference type="EMBL" id="DXBU01000141">
    <property type="protein sequence ID" value="HIZ23187.1"/>
    <property type="molecule type" value="Genomic_DNA"/>
</dbReference>
<comment type="caution">
    <text evidence="1">The sequence shown here is derived from an EMBL/GenBank/DDBJ whole genome shotgun (WGS) entry which is preliminary data.</text>
</comment>
<organism evidence="1 2">
    <name type="scientific">Candidatus Blautia faecigallinarum</name>
    <dbReference type="NCBI Taxonomy" id="2838488"/>
    <lineage>
        <taxon>Bacteria</taxon>
        <taxon>Bacillati</taxon>
        <taxon>Bacillota</taxon>
        <taxon>Clostridia</taxon>
        <taxon>Lachnospirales</taxon>
        <taxon>Lachnospiraceae</taxon>
        <taxon>Blautia</taxon>
    </lineage>
</organism>
<dbReference type="InterPro" id="IPR011051">
    <property type="entry name" value="RmlC_Cupin_sf"/>
</dbReference>
<reference evidence="1" key="2">
    <citation type="submission" date="2021-04" db="EMBL/GenBank/DDBJ databases">
        <authorList>
            <person name="Gilroy R."/>
        </authorList>
    </citation>
    <scope>NUCLEOTIDE SEQUENCE</scope>
    <source>
        <strain evidence="1">14324</strain>
    </source>
</reference>
<dbReference type="Proteomes" id="UP000824041">
    <property type="component" value="Unassembled WGS sequence"/>
</dbReference>
<dbReference type="AlphaFoldDB" id="A0A9D2DTY7"/>
<proteinExistence type="predicted"/>
<gene>
    <name evidence="1" type="ORF">IAA21_10390</name>
</gene>
<protein>
    <submittedName>
        <fullName evidence="1">DUF4867 family protein</fullName>
    </submittedName>
</protein>
<dbReference type="Pfam" id="PF16161">
    <property type="entry name" value="DUF4867"/>
    <property type="match status" value="1"/>
</dbReference>
<accession>A0A9D2DTY7</accession>
<dbReference type="InterPro" id="IPR032358">
    <property type="entry name" value="DUF4867"/>
</dbReference>
<sequence>MKIQNVADASFRKYGKVLEGYDLAALLREMKHTPVPEDTTYVPSVEELEALDVAEAFQNRGFGGIPIQIGYCNGHNKKLNAVEYHRCSEINVAVTDLVLLIGSQQDITDDFHYDTSRIEAFLVPAGTAIEVYATTLHYAPCHVEDGGFQCVVVLAKGTNTDITFPLEKSGEDKLMTARNKWLIAHEEAGIEGAFNGLVGENVSID</sequence>